<name>A0ACB9IBS7_9ASTR</name>
<keyword evidence="2" id="KW-1185">Reference proteome</keyword>
<reference evidence="1 2" key="2">
    <citation type="journal article" date="2022" name="Mol. Ecol. Resour.">
        <title>The genomes of chicory, endive, great burdock and yacon provide insights into Asteraceae paleo-polyploidization history and plant inulin production.</title>
        <authorList>
            <person name="Fan W."/>
            <person name="Wang S."/>
            <person name="Wang H."/>
            <person name="Wang A."/>
            <person name="Jiang F."/>
            <person name="Liu H."/>
            <person name="Zhao H."/>
            <person name="Xu D."/>
            <person name="Zhang Y."/>
        </authorList>
    </citation>
    <scope>NUCLEOTIDE SEQUENCE [LARGE SCALE GENOMIC DNA]</scope>
    <source>
        <strain evidence="2">cv. Yunnan</strain>
        <tissue evidence="1">Leaves</tissue>
    </source>
</reference>
<dbReference type="EMBL" id="CM042026">
    <property type="protein sequence ID" value="KAI3805703.1"/>
    <property type="molecule type" value="Genomic_DNA"/>
</dbReference>
<protein>
    <submittedName>
        <fullName evidence="1">Uncharacterized protein</fullName>
    </submittedName>
</protein>
<dbReference type="Proteomes" id="UP001056120">
    <property type="component" value="Linkage Group LG09"/>
</dbReference>
<organism evidence="1 2">
    <name type="scientific">Smallanthus sonchifolius</name>
    <dbReference type="NCBI Taxonomy" id="185202"/>
    <lineage>
        <taxon>Eukaryota</taxon>
        <taxon>Viridiplantae</taxon>
        <taxon>Streptophyta</taxon>
        <taxon>Embryophyta</taxon>
        <taxon>Tracheophyta</taxon>
        <taxon>Spermatophyta</taxon>
        <taxon>Magnoliopsida</taxon>
        <taxon>eudicotyledons</taxon>
        <taxon>Gunneridae</taxon>
        <taxon>Pentapetalae</taxon>
        <taxon>asterids</taxon>
        <taxon>campanulids</taxon>
        <taxon>Asterales</taxon>
        <taxon>Asteraceae</taxon>
        <taxon>Asteroideae</taxon>
        <taxon>Heliantheae alliance</taxon>
        <taxon>Millerieae</taxon>
        <taxon>Smallanthus</taxon>
    </lineage>
</organism>
<evidence type="ECO:0000313" key="1">
    <source>
        <dbReference type="EMBL" id="KAI3805703.1"/>
    </source>
</evidence>
<comment type="caution">
    <text evidence="1">The sequence shown here is derived from an EMBL/GenBank/DDBJ whole genome shotgun (WGS) entry which is preliminary data.</text>
</comment>
<sequence>MKSKDGRVDNLEKGLMCDWEDEILYSASFQEAEDDFIKLKWILYCFWHGDSERVMVSTPLELRMLVVLTRLSNMKSEALSCIPEDVGSSQSPMMSNVGILQKLEEVGNSLKERQPKASD</sequence>
<proteinExistence type="predicted"/>
<evidence type="ECO:0000313" key="2">
    <source>
        <dbReference type="Proteomes" id="UP001056120"/>
    </source>
</evidence>
<accession>A0ACB9IBS7</accession>
<gene>
    <name evidence="1" type="ORF">L1987_28315</name>
</gene>
<reference evidence="2" key="1">
    <citation type="journal article" date="2022" name="Mol. Ecol. Resour.">
        <title>The genomes of chicory, endive, great burdock and yacon provide insights into Asteraceae palaeo-polyploidization history and plant inulin production.</title>
        <authorList>
            <person name="Fan W."/>
            <person name="Wang S."/>
            <person name="Wang H."/>
            <person name="Wang A."/>
            <person name="Jiang F."/>
            <person name="Liu H."/>
            <person name="Zhao H."/>
            <person name="Xu D."/>
            <person name="Zhang Y."/>
        </authorList>
    </citation>
    <scope>NUCLEOTIDE SEQUENCE [LARGE SCALE GENOMIC DNA]</scope>
    <source>
        <strain evidence="2">cv. Yunnan</strain>
    </source>
</reference>